<feature type="region of interest" description="Disordered" evidence="1">
    <location>
        <begin position="38"/>
        <end position="73"/>
    </location>
</feature>
<proteinExistence type="predicted"/>
<gene>
    <name evidence="3" type="ORF">BASA50_008454</name>
</gene>
<evidence type="ECO:0000313" key="4">
    <source>
        <dbReference type="Proteomes" id="UP001648503"/>
    </source>
</evidence>
<dbReference type="EMBL" id="JAFCIX010000395">
    <property type="protein sequence ID" value="KAH6591855.1"/>
    <property type="molecule type" value="Genomic_DNA"/>
</dbReference>
<evidence type="ECO:0000256" key="1">
    <source>
        <dbReference type="SAM" id="MobiDB-lite"/>
    </source>
</evidence>
<keyword evidence="2" id="KW-0732">Signal</keyword>
<keyword evidence="4" id="KW-1185">Reference proteome</keyword>
<protein>
    <submittedName>
        <fullName evidence="3">Uncharacterized protein</fullName>
    </submittedName>
</protein>
<comment type="caution">
    <text evidence="3">The sequence shown here is derived from an EMBL/GenBank/DDBJ whole genome shotgun (WGS) entry which is preliminary data.</text>
</comment>
<feature type="signal peptide" evidence="2">
    <location>
        <begin position="1"/>
        <end position="18"/>
    </location>
</feature>
<dbReference type="PROSITE" id="PS51257">
    <property type="entry name" value="PROKAR_LIPOPROTEIN"/>
    <property type="match status" value="1"/>
</dbReference>
<reference evidence="3 4" key="1">
    <citation type="submission" date="2021-02" db="EMBL/GenBank/DDBJ databases">
        <title>Variation within the Batrachochytrium salamandrivorans European outbreak.</title>
        <authorList>
            <person name="Kelly M."/>
            <person name="Pasmans F."/>
            <person name="Shea T.P."/>
            <person name="Munoz J.F."/>
            <person name="Carranza S."/>
            <person name="Cuomo C.A."/>
            <person name="Martel A."/>
        </authorList>
    </citation>
    <scope>NUCLEOTIDE SEQUENCE [LARGE SCALE GENOMIC DNA]</scope>
    <source>
        <strain evidence="3 4">AMFP18/2</strain>
    </source>
</reference>
<name>A0ABQ8F4L5_9FUNG</name>
<organism evidence="3 4">
    <name type="scientific">Batrachochytrium salamandrivorans</name>
    <dbReference type="NCBI Taxonomy" id="1357716"/>
    <lineage>
        <taxon>Eukaryota</taxon>
        <taxon>Fungi</taxon>
        <taxon>Fungi incertae sedis</taxon>
        <taxon>Chytridiomycota</taxon>
        <taxon>Chytridiomycota incertae sedis</taxon>
        <taxon>Chytridiomycetes</taxon>
        <taxon>Rhizophydiales</taxon>
        <taxon>Rhizophydiales incertae sedis</taxon>
        <taxon>Batrachochytrium</taxon>
    </lineage>
</organism>
<evidence type="ECO:0000256" key="2">
    <source>
        <dbReference type="SAM" id="SignalP"/>
    </source>
</evidence>
<feature type="chain" id="PRO_5046697589" evidence="2">
    <location>
        <begin position="19"/>
        <end position="189"/>
    </location>
</feature>
<dbReference type="Proteomes" id="UP001648503">
    <property type="component" value="Unassembled WGS sequence"/>
</dbReference>
<feature type="region of interest" description="Disordered" evidence="1">
    <location>
        <begin position="140"/>
        <end position="159"/>
    </location>
</feature>
<accession>A0ABQ8F4L5</accession>
<evidence type="ECO:0000313" key="3">
    <source>
        <dbReference type="EMBL" id="KAH6591855.1"/>
    </source>
</evidence>
<feature type="compositionally biased region" description="Basic residues" evidence="1">
    <location>
        <begin position="87"/>
        <end position="98"/>
    </location>
</feature>
<feature type="region of interest" description="Disordered" evidence="1">
    <location>
        <begin position="87"/>
        <end position="107"/>
    </location>
</feature>
<sequence length="189" mass="20440">MKFNVLVVAAMVITSVNAAGEGGLLSCFGLGCGPKSRVPRDRQVNEQQPGLSRVPRDSQVNEQQPGSSRLSRNSLSRRLGSVFLSRSSRHGLSKSKKSGPKESKGNGSSALGANELLCYGVVSALKYLHEQMVTIADDSNNQQLVSSSPNDKTDSLKESYDRARKEFVKHGCLTKYPGLLSQDELDRNG</sequence>
<feature type="compositionally biased region" description="Polar residues" evidence="1">
    <location>
        <begin position="140"/>
        <end position="150"/>
    </location>
</feature>